<dbReference type="AlphaFoldDB" id="V4ML88"/>
<feature type="compositionally biased region" description="Basic and acidic residues" evidence="1">
    <location>
        <begin position="35"/>
        <end position="45"/>
    </location>
</feature>
<dbReference type="Proteomes" id="UP000030689">
    <property type="component" value="Unassembled WGS sequence"/>
</dbReference>
<sequence>MDAKIPTEDTTALRRTRPSRTCTVWAQQRLQEQQAAERKLRPPKKEYKRKHRRREEEVEEEDKDVDDQEDADDRDQNQQHCAGGSYGKIQVFRLLLKINAEVSAEEFETALLTPNDTLSDI</sequence>
<dbReference type="EMBL" id="KI517384">
    <property type="protein sequence ID" value="ESQ56302.1"/>
    <property type="molecule type" value="Genomic_DNA"/>
</dbReference>
<evidence type="ECO:0000256" key="1">
    <source>
        <dbReference type="SAM" id="MobiDB-lite"/>
    </source>
</evidence>
<dbReference type="Gramene" id="ESQ56302">
    <property type="protein sequence ID" value="ESQ56302"/>
    <property type="gene ID" value="EUTSA_v10026584mg"/>
</dbReference>
<dbReference type="KEGG" id="eus:EUTSA_v10026584mg"/>
<name>V4ML88_EUTSA</name>
<proteinExistence type="predicted"/>
<keyword evidence="3" id="KW-1185">Reference proteome</keyword>
<feature type="compositionally biased region" description="Acidic residues" evidence="1">
    <location>
        <begin position="57"/>
        <end position="73"/>
    </location>
</feature>
<dbReference type="eggNOG" id="ENOG502QUDP">
    <property type="taxonomic scope" value="Eukaryota"/>
</dbReference>
<organism evidence="2 3">
    <name type="scientific">Eutrema salsugineum</name>
    <name type="common">Saltwater cress</name>
    <name type="synonym">Sisymbrium salsugineum</name>
    <dbReference type="NCBI Taxonomy" id="72664"/>
    <lineage>
        <taxon>Eukaryota</taxon>
        <taxon>Viridiplantae</taxon>
        <taxon>Streptophyta</taxon>
        <taxon>Embryophyta</taxon>
        <taxon>Tracheophyta</taxon>
        <taxon>Spermatophyta</taxon>
        <taxon>Magnoliopsida</taxon>
        <taxon>eudicotyledons</taxon>
        <taxon>Gunneridae</taxon>
        <taxon>Pentapetalae</taxon>
        <taxon>rosids</taxon>
        <taxon>malvids</taxon>
        <taxon>Brassicales</taxon>
        <taxon>Brassicaceae</taxon>
        <taxon>Eutremeae</taxon>
        <taxon>Eutrema</taxon>
    </lineage>
</organism>
<accession>V4ML88</accession>
<reference evidence="2 3" key="1">
    <citation type="journal article" date="2013" name="Front. Plant Sci.">
        <title>The Reference Genome of the Halophytic Plant Eutrema salsugineum.</title>
        <authorList>
            <person name="Yang R."/>
            <person name="Jarvis D.E."/>
            <person name="Chen H."/>
            <person name="Beilstein M.A."/>
            <person name="Grimwood J."/>
            <person name="Jenkins J."/>
            <person name="Shu S."/>
            <person name="Prochnik S."/>
            <person name="Xin M."/>
            <person name="Ma C."/>
            <person name="Schmutz J."/>
            <person name="Wing R.A."/>
            <person name="Mitchell-Olds T."/>
            <person name="Schumaker K.S."/>
            <person name="Wang X."/>
        </authorList>
    </citation>
    <scope>NUCLEOTIDE SEQUENCE [LARGE SCALE GENOMIC DNA]</scope>
</reference>
<dbReference type="STRING" id="72664.V4ML88"/>
<gene>
    <name evidence="2" type="ORF">EUTSA_v10026584mg</name>
</gene>
<evidence type="ECO:0000313" key="3">
    <source>
        <dbReference type="Proteomes" id="UP000030689"/>
    </source>
</evidence>
<protein>
    <submittedName>
        <fullName evidence="2">Uncharacterized protein</fullName>
    </submittedName>
</protein>
<feature type="region of interest" description="Disordered" evidence="1">
    <location>
        <begin position="1"/>
        <end position="83"/>
    </location>
</feature>
<evidence type="ECO:0000313" key="2">
    <source>
        <dbReference type="EMBL" id="ESQ56302.1"/>
    </source>
</evidence>